<feature type="transmembrane region" description="Helical" evidence="1">
    <location>
        <begin position="73"/>
        <end position="93"/>
    </location>
</feature>
<feature type="transmembrane region" description="Helical" evidence="1">
    <location>
        <begin position="317"/>
        <end position="338"/>
    </location>
</feature>
<dbReference type="Pfam" id="PF13231">
    <property type="entry name" value="PMT_2"/>
    <property type="match status" value="1"/>
</dbReference>
<comment type="caution">
    <text evidence="3">The sequence shown here is derived from an EMBL/GenBank/DDBJ whole genome shotgun (WGS) entry which is preliminary data.</text>
</comment>
<feature type="transmembrane region" description="Helical" evidence="1">
    <location>
        <begin position="185"/>
        <end position="216"/>
    </location>
</feature>
<feature type="transmembrane region" description="Helical" evidence="1">
    <location>
        <begin position="99"/>
        <end position="120"/>
    </location>
</feature>
<feature type="transmembrane region" description="Helical" evidence="1">
    <location>
        <begin position="7"/>
        <end position="28"/>
    </location>
</feature>
<feature type="transmembrane region" description="Helical" evidence="1">
    <location>
        <begin position="132"/>
        <end position="151"/>
    </location>
</feature>
<sequence length="440" mass="50112">MKKYKKLTPNITFLSIAILLVYYLIVAYKLKLNVSPDELLRYEIPLYIYQHGMLPIGTDKAVMLPYGNYSYAYYPQLLGGVLSALFMKVMSLFSTDPKLLLFAARWTSALMGIVTVYCVVQTCRLFTKNNFLSNMSAVVAGLLPQFVYLSAYVNNDIVAIAGVSIMIYTLTLATKSNWNYKNSLVLALGIIICLLGYLNSVPFVLVGIGYAIFLLVEQIRNKKLLFKYGIWILVVAVIVVIVCVAPLYIRNYYLYHDFTGARVFSAAYQRWLDGGGKPTMHPYSSGIIKLIFNTDWIVTTFKSMVSLFGYMNVFPKLGYYIFYLLFFYTGLLFSIVLLSKEKSKDTKTKIFNCLMLIGVLLTLFLSMYRSVTTDYQPQGRYVLTVLPIFIIWWTIGMNKLRKSSRPKYSGFLYTTLITVYAIISLTCVIHYVVLNSILIG</sequence>
<feature type="transmembrane region" description="Helical" evidence="1">
    <location>
        <begin position="410"/>
        <end position="433"/>
    </location>
</feature>
<dbReference type="RefSeq" id="WP_079376395.1">
    <property type="nucleotide sequence ID" value="NZ_MIMJ01000116.1"/>
</dbReference>
<organism evidence="3 4">
    <name type="scientific">Limosilactobacillus reuteri</name>
    <name type="common">Lactobacillus reuteri</name>
    <dbReference type="NCBI Taxonomy" id="1598"/>
    <lineage>
        <taxon>Bacteria</taxon>
        <taxon>Bacillati</taxon>
        <taxon>Bacillota</taxon>
        <taxon>Bacilli</taxon>
        <taxon>Lactobacillales</taxon>
        <taxon>Lactobacillaceae</taxon>
        <taxon>Limosilactobacillus</taxon>
    </lineage>
</organism>
<dbReference type="Proteomes" id="UP000189795">
    <property type="component" value="Unassembled WGS sequence"/>
</dbReference>
<feature type="transmembrane region" description="Helical" evidence="1">
    <location>
        <begin position="228"/>
        <end position="249"/>
    </location>
</feature>
<name>A0A1V4FIQ0_LIMRT</name>
<keyword evidence="1" id="KW-1133">Transmembrane helix</keyword>
<dbReference type="AlphaFoldDB" id="A0A1V4FIQ0"/>
<evidence type="ECO:0000313" key="3">
    <source>
        <dbReference type="EMBL" id="OPG86779.1"/>
    </source>
</evidence>
<evidence type="ECO:0000256" key="1">
    <source>
        <dbReference type="SAM" id="Phobius"/>
    </source>
</evidence>
<keyword evidence="1" id="KW-0812">Transmembrane</keyword>
<feature type="transmembrane region" description="Helical" evidence="1">
    <location>
        <begin position="157"/>
        <end position="173"/>
    </location>
</feature>
<dbReference type="InterPro" id="IPR038731">
    <property type="entry name" value="RgtA/B/C-like"/>
</dbReference>
<feature type="transmembrane region" description="Helical" evidence="1">
    <location>
        <begin position="380"/>
        <end position="398"/>
    </location>
</feature>
<accession>A0A1V4FIQ0</accession>
<evidence type="ECO:0000259" key="2">
    <source>
        <dbReference type="Pfam" id="PF13231"/>
    </source>
</evidence>
<feature type="transmembrane region" description="Helical" evidence="1">
    <location>
        <begin position="350"/>
        <end position="368"/>
    </location>
</feature>
<keyword evidence="1" id="KW-0472">Membrane</keyword>
<reference evidence="3 4" key="1">
    <citation type="submission" date="2017-03" db="EMBL/GenBank/DDBJ databases">
        <title>Antibiotic resistance of probiotic microorganisms.</title>
        <authorList>
            <person name="Sanudo A.I."/>
            <person name="Olivares M."/>
            <person name="Banuelos O."/>
        </authorList>
    </citation>
    <scope>NUCLEOTIDE SEQUENCE [LARGE SCALE GENOMIC DNA]</scope>
    <source>
        <strain evidence="3 4">CECT8605</strain>
    </source>
</reference>
<gene>
    <name evidence="3" type="ORF">B5D07_11135</name>
</gene>
<protein>
    <recommendedName>
        <fullName evidence="2">Glycosyltransferase RgtA/B/C/D-like domain-containing protein</fullName>
    </recommendedName>
</protein>
<feature type="domain" description="Glycosyltransferase RgtA/B/C/D-like" evidence="2">
    <location>
        <begin position="101"/>
        <end position="243"/>
    </location>
</feature>
<evidence type="ECO:0000313" key="4">
    <source>
        <dbReference type="Proteomes" id="UP000189795"/>
    </source>
</evidence>
<dbReference type="EMBL" id="MWVS01000132">
    <property type="protein sequence ID" value="OPG86779.1"/>
    <property type="molecule type" value="Genomic_DNA"/>
</dbReference>
<proteinExistence type="predicted"/>